<reference evidence="8 9" key="1">
    <citation type="submission" date="2018-10" db="EMBL/GenBank/DDBJ databases">
        <title>Isolation, diversity and antibacterial activity of antinobacteria from the wheat rhizosphere soil.</title>
        <authorList>
            <person name="Sun T."/>
        </authorList>
    </citation>
    <scope>NUCLEOTIDE SEQUENCE [LARGE SCALE GENOMIC DNA]</scope>
    <source>
        <strain evidence="8 9">SJ-23</strain>
    </source>
</reference>
<keyword evidence="9" id="KW-1185">Reference proteome</keyword>
<protein>
    <submittedName>
        <fullName evidence="8">DNA-binding response regulator</fullName>
    </submittedName>
</protein>
<evidence type="ECO:0000256" key="4">
    <source>
        <dbReference type="ARBA" id="ARBA00023163"/>
    </source>
</evidence>
<dbReference type="CDD" id="cd17535">
    <property type="entry name" value="REC_NarL-like"/>
    <property type="match status" value="1"/>
</dbReference>
<dbReference type="PANTHER" id="PTHR43214:SF24">
    <property type="entry name" value="TRANSCRIPTIONAL REGULATORY PROTEIN NARL-RELATED"/>
    <property type="match status" value="1"/>
</dbReference>
<dbReference type="Pfam" id="PF00196">
    <property type="entry name" value="GerE"/>
    <property type="match status" value="1"/>
</dbReference>
<dbReference type="CDD" id="cd06170">
    <property type="entry name" value="LuxR_C_like"/>
    <property type="match status" value="1"/>
</dbReference>
<organism evidence="8 9">
    <name type="scientific">Agromyces tardus</name>
    <dbReference type="NCBI Taxonomy" id="2583849"/>
    <lineage>
        <taxon>Bacteria</taxon>
        <taxon>Bacillati</taxon>
        <taxon>Actinomycetota</taxon>
        <taxon>Actinomycetes</taxon>
        <taxon>Micrococcales</taxon>
        <taxon>Microbacteriaceae</taxon>
        <taxon>Agromyces</taxon>
    </lineage>
</organism>
<evidence type="ECO:0000256" key="1">
    <source>
        <dbReference type="ARBA" id="ARBA00022553"/>
    </source>
</evidence>
<dbReference type="AlphaFoldDB" id="A0A3M8AIC1"/>
<keyword evidence="2" id="KW-0805">Transcription regulation</keyword>
<dbReference type="InterPro" id="IPR000792">
    <property type="entry name" value="Tscrpt_reg_LuxR_C"/>
</dbReference>
<evidence type="ECO:0000256" key="2">
    <source>
        <dbReference type="ARBA" id="ARBA00023015"/>
    </source>
</evidence>
<dbReference type="RefSeq" id="WP_122936456.1">
    <property type="nucleotide sequence ID" value="NZ_JBHSNT010000064.1"/>
</dbReference>
<dbReference type="Proteomes" id="UP000275048">
    <property type="component" value="Unassembled WGS sequence"/>
</dbReference>
<dbReference type="EMBL" id="RHHB01000009">
    <property type="protein sequence ID" value="RNB50357.1"/>
    <property type="molecule type" value="Genomic_DNA"/>
</dbReference>
<dbReference type="InterPro" id="IPR001789">
    <property type="entry name" value="Sig_transdc_resp-reg_receiver"/>
</dbReference>
<dbReference type="OrthoDB" id="9808843at2"/>
<keyword evidence="4" id="KW-0804">Transcription</keyword>
<accession>A0A3M8AIC1</accession>
<dbReference type="InterPro" id="IPR039420">
    <property type="entry name" value="WalR-like"/>
</dbReference>
<dbReference type="PANTHER" id="PTHR43214">
    <property type="entry name" value="TWO-COMPONENT RESPONSE REGULATOR"/>
    <property type="match status" value="1"/>
</dbReference>
<feature type="domain" description="Response regulatory" evidence="7">
    <location>
        <begin position="2"/>
        <end position="122"/>
    </location>
</feature>
<dbReference type="PROSITE" id="PS50110">
    <property type="entry name" value="RESPONSE_REGULATORY"/>
    <property type="match status" value="1"/>
</dbReference>
<dbReference type="InterPro" id="IPR058245">
    <property type="entry name" value="NreC/VraR/RcsB-like_REC"/>
</dbReference>
<evidence type="ECO:0000259" key="7">
    <source>
        <dbReference type="PROSITE" id="PS50110"/>
    </source>
</evidence>
<dbReference type="Pfam" id="PF00072">
    <property type="entry name" value="Response_reg"/>
    <property type="match status" value="1"/>
</dbReference>
<dbReference type="PRINTS" id="PR00038">
    <property type="entry name" value="HTHLUXR"/>
</dbReference>
<dbReference type="Gene3D" id="1.10.10.10">
    <property type="entry name" value="Winged helix-like DNA-binding domain superfamily/Winged helix DNA-binding domain"/>
    <property type="match status" value="1"/>
</dbReference>
<evidence type="ECO:0000256" key="3">
    <source>
        <dbReference type="ARBA" id="ARBA00023125"/>
    </source>
</evidence>
<dbReference type="InterPro" id="IPR011006">
    <property type="entry name" value="CheY-like_superfamily"/>
</dbReference>
<dbReference type="InterPro" id="IPR036388">
    <property type="entry name" value="WH-like_DNA-bd_sf"/>
</dbReference>
<comment type="caution">
    <text evidence="8">The sequence shown here is derived from an EMBL/GenBank/DDBJ whole genome shotgun (WGS) entry which is preliminary data.</text>
</comment>
<evidence type="ECO:0000256" key="5">
    <source>
        <dbReference type="PROSITE-ProRule" id="PRU00169"/>
    </source>
</evidence>
<evidence type="ECO:0000313" key="8">
    <source>
        <dbReference type="EMBL" id="RNB50357.1"/>
    </source>
</evidence>
<dbReference type="GO" id="GO:0000160">
    <property type="term" value="P:phosphorelay signal transduction system"/>
    <property type="evidence" value="ECO:0007669"/>
    <property type="project" value="InterPro"/>
</dbReference>
<keyword evidence="3 8" id="KW-0238">DNA-binding</keyword>
<dbReference type="InterPro" id="IPR016032">
    <property type="entry name" value="Sig_transdc_resp-reg_C-effctor"/>
</dbReference>
<dbReference type="GO" id="GO:0006355">
    <property type="term" value="P:regulation of DNA-templated transcription"/>
    <property type="evidence" value="ECO:0007669"/>
    <property type="project" value="InterPro"/>
</dbReference>
<dbReference type="SUPFAM" id="SSF52172">
    <property type="entry name" value="CheY-like"/>
    <property type="match status" value="1"/>
</dbReference>
<feature type="domain" description="HTH luxR-type" evidence="6">
    <location>
        <begin position="141"/>
        <end position="214"/>
    </location>
</feature>
<dbReference type="SMART" id="SM00448">
    <property type="entry name" value="REC"/>
    <property type="match status" value="1"/>
</dbReference>
<dbReference type="SMART" id="SM00421">
    <property type="entry name" value="HTH_LUXR"/>
    <property type="match status" value="1"/>
</dbReference>
<sequence>MRLMVVDDSLLVREGLIALLAARGHEVVGVAENPTAVPALVRASTPDVVLVDIKMPPTYTDEGLRLAAGIRSRHPGIGVLVLSQYVVGSYAALLLAHAPGGVGYLLKDNVLRPDVLETAMSRIAAGGTFVDPVLVAHMVTADSSLAVLTDRERAVLRLMAEGLSDRGIAERLSVSLHTVYTHVQHVFTKLELPSTSSDNRRVRAVVAYLAARQG</sequence>
<name>A0A3M8AIC1_9MICO</name>
<dbReference type="PROSITE" id="PS50043">
    <property type="entry name" value="HTH_LUXR_2"/>
    <property type="match status" value="1"/>
</dbReference>
<dbReference type="SUPFAM" id="SSF46894">
    <property type="entry name" value="C-terminal effector domain of the bipartite response regulators"/>
    <property type="match status" value="1"/>
</dbReference>
<feature type="modified residue" description="4-aspartylphosphate" evidence="5">
    <location>
        <position position="52"/>
    </location>
</feature>
<evidence type="ECO:0000313" key="9">
    <source>
        <dbReference type="Proteomes" id="UP000275048"/>
    </source>
</evidence>
<dbReference type="GO" id="GO:0003677">
    <property type="term" value="F:DNA binding"/>
    <property type="evidence" value="ECO:0007669"/>
    <property type="project" value="UniProtKB-KW"/>
</dbReference>
<evidence type="ECO:0000259" key="6">
    <source>
        <dbReference type="PROSITE" id="PS50043"/>
    </source>
</evidence>
<proteinExistence type="predicted"/>
<keyword evidence="1 5" id="KW-0597">Phosphoprotein</keyword>
<dbReference type="Gene3D" id="3.40.50.2300">
    <property type="match status" value="1"/>
</dbReference>
<gene>
    <name evidence="8" type="ORF">EDM22_07605</name>
</gene>